<feature type="compositionally biased region" description="Basic residues" evidence="1">
    <location>
        <begin position="203"/>
        <end position="215"/>
    </location>
</feature>
<evidence type="ECO:0000256" key="1">
    <source>
        <dbReference type="SAM" id="MobiDB-lite"/>
    </source>
</evidence>
<evidence type="ECO:0000259" key="2">
    <source>
        <dbReference type="Pfam" id="PF23055"/>
    </source>
</evidence>
<dbReference type="AlphaFoldDB" id="A0A5S6QF78"/>
<dbReference type="PANTHER" id="PTHR33327:SF3">
    <property type="entry name" value="RNA-DIRECTED DNA POLYMERASE"/>
    <property type="match status" value="1"/>
</dbReference>
<dbReference type="PANTHER" id="PTHR33327">
    <property type="entry name" value="ENDONUCLEASE"/>
    <property type="match status" value="1"/>
</dbReference>
<protein>
    <submittedName>
        <fullName evidence="4">Retrotransposon gag domain-containing protein</fullName>
    </submittedName>
</protein>
<dbReference type="InterPro" id="IPR055469">
    <property type="entry name" value="DUF7041"/>
</dbReference>
<dbReference type="STRING" id="70415.A0A5S6QF78"/>
<dbReference type="WBParaSite" id="TMUE_1000005765.1">
    <property type="protein sequence ID" value="TMUE_1000005765.1"/>
    <property type="gene ID" value="WBGene00299353"/>
</dbReference>
<keyword evidence="3" id="KW-1185">Reference proteome</keyword>
<organism evidence="3 4">
    <name type="scientific">Trichuris muris</name>
    <name type="common">Mouse whipworm</name>
    <dbReference type="NCBI Taxonomy" id="70415"/>
    <lineage>
        <taxon>Eukaryota</taxon>
        <taxon>Metazoa</taxon>
        <taxon>Ecdysozoa</taxon>
        <taxon>Nematoda</taxon>
        <taxon>Enoplea</taxon>
        <taxon>Dorylaimia</taxon>
        <taxon>Trichinellida</taxon>
        <taxon>Trichuridae</taxon>
        <taxon>Trichuris</taxon>
    </lineage>
</organism>
<evidence type="ECO:0000313" key="4">
    <source>
        <dbReference type="WBParaSite" id="TMUE_1000005765.1"/>
    </source>
</evidence>
<feature type="compositionally biased region" description="Basic and acidic residues" evidence="1">
    <location>
        <begin position="216"/>
        <end position="226"/>
    </location>
</feature>
<evidence type="ECO:0000313" key="3">
    <source>
        <dbReference type="Proteomes" id="UP000046395"/>
    </source>
</evidence>
<feature type="domain" description="DUF7041" evidence="2">
    <location>
        <begin position="14"/>
        <end position="97"/>
    </location>
</feature>
<dbReference type="Proteomes" id="UP000046395">
    <property type="component" value="Unassembled WGS sequence"/>
</dbReference>
<proteinExistence type="predicted"/>
<feature type="region of interest" description="Disordered" evidence="1">
    <location>
        <begin position="203"/>
        <end position="235"/>
    </location>
</feature>
<sequence length="267" mass="30347">MELDLAVHRVAAKLPPFWPDRPALWFAQVEAQFTVSHITQDATKFAYVVSQLESRYAAEVEDLIINPPPTDAYARLRSELIRRVSLSEEQRVRQLLTEEVLGDRKPSQFLRHLRSLAGPTVVQDSILRTLWLQRLPLQMQAILQTQADSELDKIAELADKILEVTPTSLTAAAAHQCEAVTSPMMNHLAQRIEQLSSEVASLRRWRSSSRPRPRPVSRDGRQHSRDSGSPVAQGDNNRRVCWFHRRFGKRARKCEQPCDFPNAGGSQ</sequence>
<dbReference type="Pfam" id="PF23055">
    <property type="entry name" value="DUF7041"/>
    <property type="match status" value="1"/>
</dbReference>
<accession>A0A5S6QF78</accession>
<reference evidence="4" key="1">
    <citation type="submission" date="2019-12" db="UniProtKB">
        <authorList>
            <consortium name="WormBaseParasite"/>
        </authorList>
    </citation>
    <scope>IDENTIFICATION</scope>
</reference>
<name>A0A5S6QF78_TRIMR</name>